<reference evidence="1" key="1">
    <citation type="submission" date="2020-10" db="EMBL/GenBank/DDBJ databases">
        <title>Connecting structure to function with the recovery of over 1000 high-quality activated sludge metagenome-assembled genomes encoding full-length rRNA genes using long-read sequencing.</title>
        <authorList>
            <person name="Singleton C.M."/>
            <person name="Petriglieri F."/>
            <person name="Kristensen J.M."/>
            <person name="Kirkegaard R.H."/>
            <person name="Michaelsen T.Y."/>
            <person name="Andersen M.H."/>
            <person name="Karst S.M."/>
            <person name="Dueholm M.S."/>
            <person name="Nielsen P.H."/>
            <person name="Albertsen M."/>
        </authorList>
    </citation>
    <scope>NUCLEOTIDE SEQUENCE</scope>
    <source>
        <strain evidence="1">EsbW_18-Q3-R4-48_MAXAC.044</strain>
    </source>
</reference>
<proteinExistence type="predicted"/>
<gene>
    <name evidence="1" type="primary">lptC</name>
    <name evidence="1" type="ORF">IPJ48_15240</name>
</gene>
<protein>
    <submittedName>
        <fullName evidence="1">LPS export ABC transporter periplasmic protein LptC</fullName>
    </submittedName>
</protein>
<dbReference type="GO" id="GO:0005886">
    <property type="term" value="C:plasma membrane"/>
    <property type="evidence" value="ECO:0007669"/>
    <property type="project" value="InterPro"/>
</dbReference>
<evidence type="ECO:0000313" key="2">
    <source>
        <dbReference type="Proteomes" id="UP000886602"/>
    </source>
</evidence>
<organism evidence="1 2">
    <name type="scientific">Candidatus Propionivibrio dominans</name>
    <dbReference type="NCBI Taxonomy" id="2954373"/>
    <lineage>
        <taxon>Bacteria</taxon>
        <taxon>Pseudomonadati</taxon>
        <taxon>Pseudomonadota</taxon>
        <taxon>Betaproteobacteria</taxon>
        <taxon>Rhodocyclales</taxon>
        <taxon>Rhodocyclaceae</taxon>
        <taxon>Propionivibrio</taxon>
    </lineage>
</organism>
<dbReference type="Gene3D" id="2.60.450.10">
    <property type="entry name" value="Lipopolysaccharide (LPS) transport protein A like domain"/>
    <property type="match status" value="1"/>
</dbReference>
<comment type="caution">
    <text evidence="1">The sequence shown here is derived from an EMBL/GenBank/DDBJ whole genome shotgun (WGS) entry which is preliminary data.</text>
</comment>
<dbReference type="InterPro" id="IPR010664">
    <property type="entry name" value="LipoPS_assembly_LptC-rel"/>
</dbReference>
<accession>A0A9D7FE88</accession>
<sequence>MYDNVRIRRSASAQYEELTAYTPELTVLPDVEKAFTKSPVLITQGKSWMKGVGMQVDNRAQTYLLESQAVAVLESKHAKKQKP</sequence>
<name>A0A9D7FE88_9RHOO</name>
<dbReference type="NCBIfam" id="TIGR04409">
    <property type="entry name" value="LptC_YrbK"/>
    <property type="match status" value="1"/>
</dbReference>
<dbReference type="Proteomes" id="UP000886602">
    <property type="component" value="Unassembled WGS sequence"/>
</dbReference>
<dbReference type="EMBL" id="JADJNC010000028">
    <property type="protein sequence ID" value="MBK7424318.1"/>
    <property type="molecule type" value="Genomic_DNA"/>
</dbReference>
<evidence type="ECO:0000313" key="1">
    <source>
        <dbReference type="EMBL" id="MBK7424318.1"/>
    </source>
</evidence>
<dbReference type="GO" id="GO:0015221">
    <property type="term" value="F:lipopolysaccharide transmembrane transporter activity"/>
    <property type="evidence" value="ECO:0007669"/>
    <property type="project" value="InterPro"/>
</dbReference>
<dbReference type="Pfam" id="PF06835">
    <property type="entry name" value="LptC"/>
    <property type="match status" value="1"/>
</dbReference>
<dbReference type="InterPro" id="IPR026265">
    <property type="entry name" value="LptC"/>
</dbReference>
<dbReference type="AlphaFoldDB" id="A0A9D7FE88"/>